<evidence type="ECO:0000256" key="5">
    <source>
        <dbReference type="ARBA" id="ARBA00022692"/>
    </source>
</evidence>
<dbReference type="FunFam" id="3.40.50.1000:FF:000019">
    <property type="entry name" value="Mitochondrial import inner membrane translocase subunit TIM50"/>
    <property type="match status" value="1"/>
</dbReference>
<dbReference type="SMART" id="SM00577">
    <property type="entry name" value="CPDc"/>
    <property type="match status" value="1"/>
</dbReference>
<keyword evidence="7 13" id="KW-0653">Protein transport</keyword>
<evidence type="ECO:0000313" key="17">
    <source>
        <dbReference type="Proteomes" id="UP000305362"/>
    </source>
</evidence>
<dbReference type="EMBL" id="SPRV01000010">
    <property type="protein sequence ID" value="TIC69333.1"/>
    <property type="molecule type" value="Genomic_DNA"/>
</dbReference>
<dbReference type="Proteomes" id="UP000305362">
    <property type="component" value="Unassembled WGS sequence"/>
</dbReference>
<name>A0AB74KFN3_9BASI</name>
<organism evidence="16 17">
    <name type="scientific">Wallemia mellicola</name>
    <dbReference type="NCBI Taxonomy" id="1708541"/>
    <lineage>
        <taxon>Eukaryota</taxon>
        <taxon>Fungi</taxon>
        <taxon>Dikarya</taxon>
        <taxon>Basidiomycota</taxon>
        <taxon>Wallemiomycotina</taxon>
        <taxon>Wallemiomycetes</taxon>
        <taxon>Wallemiales</taxon>
        <taxon>Wallemiaceae</taxon>
        <taxon>Wallemia</taxon>
    </lineage>
</organism>
<evidence type="ECO:0000256" key="14">
    <source>
        <dbReference type="SAM" id="MobiDB-lite"/>
    </source>
</evidence>
<evidence type="ECO:0000256" key="8">
    <source>
        <dbReference type="ARBA" id="ARBA00022946"/>
    </source>
</evidence>
<dbReference type="CDD" id="cd07521">
    <property type="entry name" value="HAD_FCP1-like"/>
    <property type="match status" value="1"/>
</dbReference>
<comment type="similarity">
    <text evidence="2 13">Belongs to the TIM50 family.</text>
</comment>
<feature type="region of interest" description="Disordered" evidence="14">
    <location>
        <begin position="107"/>
        <end position="126"/>
    </location>
</feature>
<evidence type="ECO:0000256" key="6">
    <source>
        <dbReference type="ARBA" id="ARBA00022792"/>
    </source>
</evidence>
<dbReference type="PROSITE" id="PS50969">
    <property type="entry name" value="FCP1"/>
    <property type="match status" value="1"/>
</dbReference>
<keyword evidence="11 13" id="KW-0496">Mitochondrion</keyword>
<evidence type="ECO:0000256" key="11">
    <source>
        <dbReference type="ARBA" id="ARBA00023128"/>
    </source>
</evidence>
<dbReference type="PANTHER" id="PTHR12210">
    <property type="entry name" value="DULLARD PROTEIN PHOSPHATASE"/>
    <property type="match status" value="1"/>
</dbReference>
<accession>A0AB74KFN3</accession>
<feature type="region of interest" description="Disordered" evidence="14">
    <location>
        <begin position="61"/>
        <end position="87"/>
    </location>
</feature>
<dbReference type="InterPro" id="IPR023214">
    <property type="entry name" value="HAD_sf"/>
</dbReference>
<protein>
    <recommendedName>
        <fullName evidence="3 13">Mitochondrial import inner membrane translocase subunit TIM50</fullName>
    </recommendedName>
</protein>
<keyword evidence="4 13" id="KW-0813">Transport</keyword>
<gene>
    <name evidence="16" type="ORF">E3Q03_01424</name>
</gene>
<evidence type="ECO:0000256" key="4">
    <source>
        <dbReference type="ARBA" id="ARBA00022448"/>
    </source>
</evidence>
<dbReference type="Pfam" id="PF03031">
    <property type="entry name" value="NIF"/>
    <property type="match status" value="1"/>
</dbReference>
<dbReference type="GO" id="GO:0005744">
    <property type="term" value="C:TIM23 mitochondrial import inner membrane translocase complex"/>
    <property type="evidence" value="ECO:0007669"/>
    <property type="project" value="UniProtKB-UniRule"/>
</dbReference>
<feature type="domain" description="FCP1 homology" evidence="15">
    <location>
        <begin position="213"/>
        <end position="357"/>
    </location>
</feature>
<evidence type="ECO:0000256" key="1">
    <source>
        <dbReference type="ARBA" id="ARBA00004434"/>
    </source>
</evidence>
<keyword evidence="12" id="KW-0472">Membrane</keyword>
<evidence type="ECO:0000259" key="15">
    <source>
        <dbReference type="PROSITE" id="PS50969"/>
    </source>
</evidence>
<dbReference type="SUPFAM" id="SSF56784">
    <property type="entry name" value="HAD-like"/>
    <property type="match status" value="1"/>
</dbReference>
<dbReference type="InterPro" id="IPR036412">
    <property type="entry name" value="HAD-like_sf"/>
</dbReference>
<evidence type="ECO:0000256" key="7">
    <source>
        <dbReference type="ARBA" id="ARBA00022927"/>
    </source>
</evidence>
<comment type="subunit">
    <text evidence="13">Component of the TIM23 complex.</text>
</comment>
<proteinExistence type="inferred from homology"/>
<reference evidence="16 17" key="1">
    <citation type="submission" date="2019-03" db="EMBL/GenBank/DDBJ databases">
        <title>Sequencing 25 genomes of Wallemia mellicola.</title>
        <authorList>
            <person name="Gostincar C."/>
        </authorList>
    </citation>
    <scope>NUCLEOTIDE SEQUENCE [LARGE SCALE GENOMIC DNA]</scope>
    <source>
        <strain evidence="16 17">EXF-1277</strain>
    </source>
</reference>
<keyword evidence="10 13" id="KW-0811">Translocation</keyword>
<keyword evidence="5" id="KW-0812">Transmembrane</keyword>
<evidence type="ECO:0000313" key="16">
    <source>
        <dbReference type="EMBL" id="TIC69333.1"/>
    </source>
</evidence>
<comment type="caution">
    <text evidence="16">The sequence shown here is derived from an EMBL/GenBank/DDBJ whole genome shotgun (WGS) entry which is preliminary data.</text>
</comment>
<evidence type="ECO:0000256" key="10">
    <source>
        <dbReference type="ARBA" id="ARBA00023010"/>
    </source>
</evidence>
<evidence type="ECO:0000256" key="2">
    <source>
        <dbReference type="ARBA" id="ARBA00006344"/>
    </source>
</evidence>
<dbReference type="AlphaFoldDB" id="A0AB74KFN3"/>
<dbReference type="Gene3D" id="3.40.50.1000">
    <property type="entry name" value="HAD superfamily/HAD-like"/>
    <property type="match status" value="1"/>
</dbReference>
<dbReference type="GO" id="GO:0015031">
    <property type="term" value="P:protein transport"/>
    <property type="evidence" value="ECO:0007669"/>
    <property type="project" value="UniProtKB-KW"/>
</dbReference>
<sequence>MGKSLDLKLARCVRLKSSMIVGAEDFLHSTVMTSLLRAGVIRELTATTPQAARRAVFLRQFSDKKNTPEEPSEKVEKPQKKELPETSIASDKLDSLVPDLNISTDEPLRIGGSTNAQAKGKRSMSSIEKRRQMNSRIMMILAGLGAVAGAVHLARDWEDDAERKEAEERIRKAGEGAIDNSWWSRLISRLRGYTDVFDKPAWSELLPPMMPPPNDRKYTLLVDLEGLLVSSSWDRQHGWRTAKRPGAEYFLGYLSQFYEIVLFTTQPNYTAMPVIEKLDPFGAYVPYRLYRESTRYKDGKTVKDLSYLNRDLSKVIVLDTNRENVYAQPDNGLILKPWKGEKGNKDLIAHIPFLECIALFNVSDVRPVLKKYGDTNIPVEWAKVEENMRQKHIENWKNQGAQPKRSGWGFGASSMRPPTSPVSISTDAGKGQPPLSYLDLKRKEAQAIYQLEQKYWNDNKEEFSKIIQEDQKRQTEELKGQLWGMVGVNSGAPQKQ</sequence>
<evidence type="ECO:0000256" key="12">
    <source>
        <dbReference type="ARBA" id="ARBA00023136"/>
    </source>
</evidence>
<dbReference type="InterPro" id="IPR050365">
    <property type="entry name" value="TIM50"/>
</dbReference>
<evidence type="ECO:0000256" key="9">
    <source>
        <dbReference type="ARBA" id="ARBA00022989"/>
    </source>
</evidence>
<evidence type="ECO:0000256" key="13">
    <source>
        <dbReference type="RuleBase" id="RU365079"/>
    </source>
</evidence>
<dbReference type="InterPro" id="IPR004274">
    <property type="entry name" value="FCP1_dom"/>
</dbReference>
<comment type="function">
    <text evidence="13">Essential component of the TIM23 complex, a complex that mediates the translocation of transit peptide-containing proteins across the mitochondrial inner membrane.</text>
</comment>
<keyword evidence="8 13" id="KW-0809">Transit peptide</keyword>
<keyword evidence="9" id="KW-1133">Transmembrane helix</keyword>
<keyword evidence="6" id="KW-0999">Mitochondrion inner membrane</keyword>
<feature type="compositionally biased region" description="Basic and acidic residues" evidence="14">
    <location>
        <begin position="61"/>
        <end position="84"/>
    </location>
</feature>
<comment type="subcellular location">
    <subcellularLocation>
        <location evidence="1 13">Mitochondrion inner membrane</location>
        <topology evidence="1 13">Single-pass membrane protein</topology>
    </subcellularLocation>
</comment>
<evidence type="ECO:0000256" key="3">
    <source>
        <dbReference type="ARBA" id="ARBA00020799"/>
    </source>
</evidence>